<accession>A0ABU8RFU4</accession>
<keyword evidence="6 7" id="KW-0472">Membrane</keyword>
<evidence type="ECO:0000256" key="4">
    <source>
        <dbReference type="ARBA" id="ARBA00022692"/>
    </source>
</evidence>
<gene>
    <name evidence="8" type="ORF">WDZ17_01220</name>
</gene>
<keyword evidence="4 7" id="KW-0812">Transmembrane</keyword>
<name>A0ABU8RFU4_9ACTN</name>
<proteinExistence type="inferred from homology"/>
<feature type="transmembrane region" description="Helical" evidence="7">
    <location>
        <begin position="66"/>
        <end position="91"/>
    </location>
</feature>
<sequence>MPEPVRDLALLLTRLLVGVVLVAHGWDKLVDQGVSGTAGFFGSLGVPVPEVVAVAVGVLELGGGALLVLGAATTVVCALVVVDMAGAFWLVHRSNGVFVDGGGWELVAVVAAAALALLGAGPGRASLDHLVGARRSRPRR</sequence>
<dbReference type="InterPro" id="IPR032808">
    <property type="entry name" value="DoxX"/>
</dbReference>
<keyword evidence="3" id="KW-1003">Cell membrane</keyword>
<evidence type="ECO:0000256" key="1">
    <source>
        <dbReference type="ARBA" id="ARBA00004651"/>
    </source>
</evidence>
<comment type="subcellular location">
    <subcellularLocation>
        <location evidence="1">Cell membrane</location>
        <topology evidence="1">Multi-pass membrane protein</topology>
    </subcellularLocation>
</comment>
<dbReference type="EMBL" id="JBBIAA010000001">
    <property type="protein sequence ID" value="MEJ5943915.1"/>
    <property type="molecule type" value="Genomic_DNA"/>
</dbReference>
<dbReference type="Proteomes" id="UP001387100">
    <property type="component" value="Unassembled WGS sequence"/>
</dbReference>
<evidence type="ECO:0000256" key="3">
    <source>
        <dbReference type="ARBA" id="ARBA00022475"/>
    </source>
</evidence>
<evidence type="ECO:0000256" key="5">
    <source>
        <dbReference type="ARBA" id="ARBA00022989"/>
    </source>
</evidence>
<evidence type="ECO:0000256" key="6">
    <source>
        <dbReference type="ARBA" id="ARBA00023136"/>
    </source>
</evidence>
<dbReference type="PANTHER" id="PTHR33452">
    <property type="entry name" value="OXIDOREDUCTASE CATD-RELATED"/>
    <property type="match status" value="1"/>
</dbReference>
<feature type="transmembrane region" description="Helical" evidence="7">
    <location>
        <begin position="103"/>
        <end position="127"/>
    </location>
</feature>
<evidence type="ECO:0000313" key="9">
    <source>
        <dbReference type="Proteomes" id="UP001387100"/>
    </source>
</evidence>
<organism evidence="8 9">
    <name type="scientific">Pseudokineococcus basanitobsidens</name>
    <dbReference type="NCBI Taxonomy" id="1926649"/>
    <lineage>
        <taxon>Bacteria</taxon>
        <taxon>Bacillati</taxon>
        <taxon>Actinomycetota</taxon>
        <taxon>Actinomycetes</taxon>
        <taxon>Kineosporiales</taxon>
        <taxon>Kineosporiaceae</taxon>
        <taxon>Pseudokineococcus</taxon>
    </lineage>
</organism>
<protein>
    <submittedName>
        <fullName evidence="8">DoxX family protein</fullName>
    </submittedName>
</protein>
<reference evidence="8 9" key="1">
    <citation type="journal article" date="2017" name="Int. J. Syst. Evol. Microbiol.">
        <title>Pseudokineococcus basanitobsidens sp. nov., isolated from volcanic rock.</title>
        <authorList>
            <person name="Lee D.W."/>
            <person name="Park M.Y."/>
            <person name="Kim J.J."/>
            <person name="Kim B.S."/>
        </authorList>
    </citation>
    <scope>NUCLEOTIDE SEQUENCE [LARGE SCALE GENOMIC DNA]</scope>
    <source>
        <strain evidence="8 9">DSM 103726</strain>
    </source>
</reference>
<comment type="similarity">
    <text evidence="2">Belongs to the DoxX family.</text>
</comment>
<evidence type="ECO:0000256" key="7">
    <source>
        <dbReference type="SAM" id="Phobius"/>
    </source>
</evidence>
<keyword evidence="5 7" id="KW-1133">Transmembrane helix</keyword>
<dbReference type="InterPro" id="IPR051907">
    <property type="entry name" value="DoxX-like_oxidoreductase"/>
</dbReference>
<comment type="caution">
    <text evidence="8">The sequence shown here is derived from an EMBL/GenBank/DDBJ whole genome shotgun (WGS) entry which is preliminary data.</text>
</comment>
<keyword evidence="9" id="KW-1185">Reference proteome</keyword>
<dbReference type="PANTHER" id="PTHR33452:SF1">
    <property type="entry name" value="INNER MEMBRANE PROTEIN YPHA-RELATED"/>
    <property type="match status" value="1"/>
</dbReference>
<feature type="transmembrane region" description="Helical" evidence="7">
    <location>
        <begin position="38"/>
        <end position="59"/>
    </location>
</feature>
<feature type="transmembrane region" description="Helical" evidence="7">
    <location>
        <begin position="7"/>
        <end position="26"/>
    </location>
</feature>
<evidence type="ECO:0000256" key="2">
    <source>
        <dbReference type="ARBA" id="ARBA00006679"/>
    </source>
</evidence>
<evidence type="ECO:0000313" key="8">
    <source>
        <dbReference type="EMBL" id="MEJ5943915.1"/>
    </source>
</evidence>
<dbReference type="RefSeq" id="WP_339573305.1">
    <property type="nucleotide sequence ID" value="NZ_JBBIAA010000001.1"/>
</dbReference>
<dbReference type="Pfam" id="PF07681">
    <property type="entry name" value="DoxX"/>
    <property type="match status" value="1"/>
</dbReference>